<dbReference type="InterPro" id="IPR036380">
    <property type="entry name" value="Isochorismatase-like_sf"/>
</dbReference>
<dbReference type="SUPFAM" id="SSF52499">
    <property type="entry name" value="Isochorismatase-like hydrolases"/>
    <property type="match status" value="1"/>
</dbReference>
<keyword evidence="1" id="KW-0378">Hydrolase</keyword>
<sequence>MTDDVVAGFGGRLQPGRSPVVLGIDMVRAYFEPGNAFCLPVSPVLETARAVLDSARANGVPVIHTRVEYGPGAADGGLFVAKVPALRQFSPGAAAGAIVDAVAPLGDELVVVKQYASAFFGTSLGTTLRVLGCDTVVILGVSTSGCVRATAVDAVSSGLVPLVVEDGVADRATAPHQAALSDIQAKYGEVVSSSAVLDYLGQVGG</sequence>
<organism evidence="3 4">
    <name type="scientific">Actinomadura soli</name>
    <dbReference type="NCBI Taxonomy" id="2508997"/>
    <lineage>
        <taxon>Bacteria</taxon>
        <taxon>Bacillati</taxon>
        <taxon>Actinomycetota</taxon>
        <taxon>Actinomycetes</taxon>
        <taxon>Streptosporangiales</taxon>
        <taxon>Thermomonosporaceae</taxon>
        <taxon>Actinomadura</taxon>
    </lineage>
</organism>
<dbReference type="PANTHER" id="PTHR43540:SF1">
    <property type="entry name" value="ISOCHORISMATASE HYDROLASE"/>
    <property type="match status" value="1"/>
</dbReference>
<evidence type="ECO:0000259" key="2">
    <source>
        <dbReference type="Pfam" id="PF00857"/>
    </source>
</evidence>
<dbReference type="InterPro" id="IPR050272">
    <property type="entry name" value="Isochorismatase-like_hydrls"/>
</dbReference>
<dbReference type="AlphaFoldDB" id="A0A5C4JFP6"/>
<dbReference type="PANTHER" id="PTHR43540">
    <property type="entry name" value="PEROXYUREIDOACRYLATE/UREIDOACRYLATE AMIDOHYDROLASE-RELATED"/>
    <property type="match status" value="1"/>
</dbReference>
<dbReference type="Pfam" id="PF00857">
    <property type="entry name" value="Isochorismatase"/>
    <property type="match status" value="1"/>
</dbReference>
<dbReference type="InterPro" id="IPR000868">
    <property type="entry name" value="Isochorismatase-like_dom"/>
</dbReference>
<dbReference type="EMBL" id="VCKW01000031">
    <property type="protein sequence ID" value="TMR04314.1"/>
    <property type="molecule type" value="Genomic_DNA"/>
</dbReference>
<proteinExistence type="predicted"/>
<keyword evidence="4" id="KW-1185">Reference proteome</keyword>
<name>A0A5C4JFP6_9ACTN</name>
<gene>
    <name evidence="3" type="ORF">ETD83_08600</name>
</gene>
<accession>A0A5C4JFP6</accession>
<reference evidence="3 4" key="1">
    <citation type="submission" date="2019-05" db="EMBL/GenBank/DDBJ databases">
        <title>Draft genome sequence of Actinomadura sp. 14C53.</title>
        <authorList>
            <person name="Saricaoglu S."/>
            <person name="Isik K."/>
        </authorList>
    </citation>
    <scope>NUCLEOTIDE SEQUENCE [LARGE SCALE GENOMIC DNA]</scope>
    <source>
        <strain evidence="3 4">14C53</strain>
    </source>
</reference>
<dbReference type="Gene3D" id="3.40.50.850">
    <property type="entry name" value="Isochorismatase-like"/>
    <property type="match status" value="1"/>
</dbReference>
<evidence type="ECO:0000256" key="1">
    <source>
        <dbReference type="ARBA" id="ARBA00022801"/>
    </source>
</evidence>
<evidence type="ECO:0000313" key="3">
    <source>
        <dbReference type="EMBL" id="TMR04314.1"/>
    </source>
</evidence>
<dbReference type="Proteomes" id="UP000309174">
    <property type="component" value="Unassembled WGS sequence"/>
</dbReference>
<protein>
    <submittedName>
        <fullName evidence="3">Isochorismatase family protein</fullName>
    </submittedName>
</protein>
<evidence type="ECO:0000313" key="4">
    <source>
        <dbReference type="Proteomes" id="UP000309174"/>
    </source>
</evidence>
<dbReference type="GO" id="GO:0016787">
    <property type="term" value="F:hydrolase activity"/>
    <property type="evidence" value="ECO:0007669"/>
    <property type="project" value="UniProtKB-KW"/>
</dbReference>
<dbReference type="RefSeq" id="WP_138644534.1">
    <property type="nucleotide sequence ID" value="NZ_VCKW01000031.1"/>
</dbReference>
<comment type="caution">
    <text evidence="3">The sequence shown here is derived from an EMBL/GenBank/DDBJ whole genome shotgun (WGS) entry which is preliminary data.</text>
</comment>
<dbReference type="OrthoDB" id="7500697at2"/>
<feature type="domain" description="Isochorismatase-like" evidence="2">
    <location>
        <begin position="21"/>
        <end position="193"/>
    </location>
</feature>